<feature type="signal peptide" evidence="1">
    <location>
        <begin position="1"/>
        <end position="18"/>
    </location>
</feature>
<comment type="caution">
    <text evidence="2">The sequence shown here is derived from an EMBL/GenBank/DDBJ whole genome shotgun (WGS) entry which is preliminary data.</text>
</comment>
<evidence type="ECO:0000256" key="1">
    <source>
        <dbReference type="SAM" id="SignalP"/>
    </source>
</evidence>
<evidence type="ECO:0000313" key="2">
    <source>
        <dbReference type="EMBL" id="PPQ78758.1"/>
    </source>
</evidence>
<dbReference type="Proteomes" id="UP000283269">
    <property type="component" value="Unassembled WGS sequence"/>
</dbReference>
<dbReference type="EMBL" id="NHYD01003408">
    <property type="protein sequence ID" value="PPQ78758.1"/>
    <property type="molecule type" value="Genomic_DNA"/>
</dbReference>
<accession>A0A409WJQ7</accession>
<evidence type="ECO:0008006" key="4">
    <source>
        <dbReference type="Google" id="ProtNLM"/>
    </source>
</evidence>
<feature type="chain" id="PRO_5019566200" description="Cyanovirin-N domain-containing protein" evidence="1">
    <location>
        <begin position="19"/>
        <end position="97"/>
    </location>
</feature>
<gene>
    <name evidence="2" type="ORF">CVT25_010761</name>
</gene>
<dbReference type="InParanoid" id="A0A409WJQ7"/>
<protein>
    <recommendedName>
        <fullName evidence="4">Cyanovirin-N domain-containing protein</fullName>
    </recommendedName>
</protein>
<name>A0A409WJQ7_PSICY</name>
<organism evidence="2 3">
    <name type="scientific">Psilocybe cyanescens</name>
    <dbReference type="NCBI Taxonomy" id="93625"/>
    <lineage>
        <taxon>Eukaryota</taxon>
        <taxon>Fungi</taxon>
        <taxon>Dikarya</taxon>
        <taxon>Basidiomycota</taxon>
        <taxon>Agaricomycotina</taxon>
        <taxon>Agaricomycetes</taxon>
        <taxon>Agaricomycetidae</taxon>
        <taxon>Agaricales</taxon>
        <taxon>Agaricineae</taxon>
        <taxon>Strophariaceae</taxon>
        <taxon>Psilocybe</taxon>
    </lineage>
</organism>
<dbReference type="OrthoDB" id="2899698at2759"/>
<dbReference type="AlphaFoldDB" id="A0A409WJQ7"/>
<evidence type="ECO:0000313" key="3">
    <source>
        <dbReference type="Proteomes" id="UP000283269"/>
    </source>
</evidence>
<keyword evidence="3" id="KW-1185">Reference proteome</keyword>
<proteinExistence type="predicted"/>
<keyword evidence="1" id="KW-0732">Signal</keyword>
<reference evidence="2 3" key="1">
    <citation type="journal article" date="2018" name="Evol. Lett.">
        <title>Horizontal gene cluster transfer increased hallucinogenic mushroom diversity.</title>
        <authorList>
            <person name="Reynolds H.T."/>
            <person name="Vijayakumar V."/>
            <person name="Gluck-Thaler E."/>
            <person name="Korotkin H.B."/>
            <person name="Matheny P.B."/>
            <person name="Slot J.C."/>
        </authorList>
    </citation>
    <scope>NUCLEOTIDE SEQUENCE [LARGE SCALE GENOMIC DNA]</scope>
    <source>
        <strain evidence="2 3">2631</strain>
    </source>
</reference>
<sequence length="97" mass="9887">MQLLLSLSLIAFIGAAVASVSEPFAGSCSNVALIGPNNQNYAKQGCVNSRSRGWASSHNCANKGGSAYLCVQGTTTTCISGKANLISAGLENGECFI</sequence>